<sequence length="75" mass="8414">MDSSNPNYRHRTKRSEGWGEQRQHTLSGYLFSFMGRNSVSAGYSQSAPGFYLGSLLNNTGLQPFALKTPLDRLIC</sequence>
<gene>
    <name evidence="2" type="ORF">CEXT_289191</name>
</gene>
<reference evidence="2 3" key="1">
    <citation type="submission" date="2021-06" db="EMBL/GenBank/DDBJ databases">
        <title>Caerostris extrusa draft genome.</title>
        <authorList>
            <person name="Kono N."/>
            <person name="Arakawa K."/>
        </authorList>
    </citation>
    <scope>NUCLEOTIDE SEQUENCE [LARGE SCALE GENOMIC DNA]</scope>
</reference>
<evidence type="ECO:0000313" key="2">
    <source>
        <dbReference type="EMBL" id="GIY22507.1"/>
    </source>
</evidence>
<comment type="caution">
    <text evidence="2">The sequence shown here is derived from an EMBL/GenBank/DDBJ whole genome shotgun (WGS) entry which is preliminary data.</text>
</comment>
<organism evidence="2 3">
    <name type="scientific">Caerostris extrusa</name>
    <name type="common">Bark spider</name>
    <name type="synonym">Caerostris bankana</name>
    <dbReference type="NCBI Taxonomy" id="172846"/>
    <lineage>
        <taxon>Eukaryota</taxon>
        <taxon>Metazoa</taxon>
        <taxon>Ecdysozoa</taxon>
        <taxon>Arthropoda</taxon>
        <taxon>Chelicerata</taxon>
        <taxon>Arachnida</taxon>
        <taxon>Araneae</taxon>
        <taxon>Araneomorphae</taxon>
        <taxon>Entelegynae</taxon>
        <taxon>Araneoidea</taxon>
        <taxon>Araneidae</taxon>
        <taxon>Caerostris</taxon>
    </lineage>
</organism>
<evidence type="ECO:0000256" key="1">
    <source>
        <dbReference type="SAM" id="MobiDB-lite"/>
    </source>
</evidence>
<protein>
    <submittedName>
        <fullName evidence="2">Uncharacterized protein</fullName>
    </submittedName>
</protein>
<dbReference type="Proteomes" id="UP001054945">
    <property type="component" value="Unassembled WGS sequence"/>
</dbReference>
<proteinExistence type="predicted"/>
<dbReference type="EMBL" id="BPLR01008160">
    <property type="protein sequence ID" value="GIY22507.1"/>
    <property type="molecule type" value="Genomic_DNA"/>
</dbReference>
<keyword evidence="3" id="KW-1185">Reference proteome</keyword>
<dbReference type="AlphaFoldDB" id="A0AAV4RMB9"/>
<evidence type="ECO:0000313" key="3">
    <source>
        <dbReference type="Proteomes" id="UP001054945"/>
    </source>
</evidence>
<name>A0AAV4RMB9_CAEEX</name>
<accession>A0AAV4RMB9</accession>
<feature type="region of interest" description="Disordered" evidence="1">
    <location>
        <begin position="1"/>
        <end position="21"/>
    </location>
</feature>